<dbReference type="PIRSF" id="PIRSF006488">
    <property type="entry name" value="Exonuc_VII_S"/>
    <property type="match status" value="1"/>
</dbReference>
<keyword evidence="8" id="KW-1185">Reference proteome</keyword>
<keyword evidence="3 6" id="KW-0540">Nuclease</keyword>
<accession>E3D0Q3</accession>
<dbReference type="Gene3D" id="1.10.287.1040">
    <property type="entry name" value="Exonuclease VII, small subunit"/>
    <property type="match status" value="1"/>
</dbReference>
<sequence>MAFTEDMNELERTVQRLEKEELPLEEALDLYEDGLGLVRRCSAFLRDAEQRIEVLDEDGTWKPWTEEDRP</sequence>
<comment type="subunit">
    <text evidence="6">Heterooligomer composed of large and small subunits.</text>
</comment>
<comment type="similarity">
    <text evidence="1 6">Belongs to the XseB family.</text>
</comment>
<dbReference type="EMBL" id="CM001022">
    <property type="protein sequence ID" value="EFQ23874.1"/>
    <property type="molecule type" value="Genomic_DNA"/>
</dbReference>
<dbReference type="Pfam" id="PF02609">
    <property type="entry name" value="Exonuc_VII_S"/>
    <property type="match status" value="1"/>
</dbReference>
<dbReference type="SUPFAM" id="SSF116842">
    <property type="entry name" value="XseB-like"/>
    <property type="match status" value="1"/>
</dbReference>
<name>E3D0Q3_9BACT</name>
<dbReference type="Proteomes" id="UP000005096">
    <property type="component" value="Chromosome"/>
</dbReference>
<gene>
    <name evidence="6" type="primary">xseB</name>
    <name evidence="7" type="ORF">Apau_1455</name>
</gene>
<dbReference type="GO" id="GO:0006308">
    <property type="term" value="P:DNA catabolic process"/>
    <property type="evidence" value="ECO:0007669"/>
    <property type="project" value="UniProtKB-UniRule"/>
</dbReference>
<evidence type="ECO:0000256" key="1">
    <source>
        <dbReference type="ARBA" id="ARBA00009998"/>
    </source>
</evidence>
<comment type="function">
    <text evidence="6">Bidirectionally degrades single-stranded DNA into large acid-insoluble oligonucleotides, which are then degraded further into small acid-soluble oligonucleotides.</text>
</comment>
<dbReference type="AlphaFoldDB" id="E3D0Q3"/>
<evidence type="ECO:0000256" key="2">
    <source>
        <dbReference type="ARBA" id="ARBA00022490"/>
    </source>
</evidence>
<organism evidence="7 8">
    <name type="scientific">Aminomonas paucivorans DSM 12260</name>
    <dbReference type="NCBI Taxonomy" id="584708"/>
    <lineage>
        <taxon>Bacteria</taxon>
        <taxon>Thermotogati</taxon>
        <taxon>Synergistota</taxon>
        <taxon>Synergistia</taxon>
        <taxon>Synergistales</taxon>
        <taxon>Synergistaceae</taxon>
        <taxon>Aminomonas</taxon>
    </lineage>
</organism>
<dbReference type="EC" id="3.1.11.6" evidence="6"/>
<proteinExistence type="inferred from homology"/>
<dbReference type="OrthoDB" id="5993at2"/>
<comment type="subcellular location">
    <subcellularLocation>
        <location evidence="6">Cytoplasm</location>
    </subcellularLocation>
</comment>
<dbReference type="GO" id="GO:0005829">
    <property type="term" value="C:cytosol"/>
    <property type="evidence" value="ECO:0007669"/>
    <property type="project" value="TreeGrafter"/>
</dbReference>
<keyword evidence="5 6" id="KW-0269">Exonuclease</keyword>
<dbReference type="GO" id="GO:0009318">
    <property type="term" value="C:exodeoxyribonuclease VII complex"/>
    <property type="evidence" value="ECO:0007669"/>
    <property type="project" value="UniProtKB-UniRule"/>
</dbReference>
<dbReference type="InterPro" id="IPR037004">
    <property type="entry name" value="Exonuc_VII_ssu_sf"/>
</dbReference>
<dbReference type="eggNOG" id="COG1722">
    <property type="taxonomic scope" value="Bacteria"/>
</dbReference>
<dbReference type="PaxDb" id="584708-Apau_1455"/>
<protein>
    <recommendedName>
        <fullName evidence="6">Exodeoxyribonuclease 7 small subunit</fullName>
        <ecNumber evidence="6">3.1.11.6</ecNumber>
    </recommendedName>
    <alternativeName>
        <fullName evidence="6">Exodeoxyribonuclease VII small subunit</fullName>
        <shortName evidence="6">Exonuclease VII small subunit</shortName>
    </alternativeName>
</protein>
<dbReference type="PANTHER" id="PTHR34137:SF1">
    <property type="entry name" value="EXODEOXYRIBONUCLEASE 7 SMALL SUBUNIT"/>
    <property type="match status" value="1"/>
</dbReference>
<evidence type="ECO:0000313" key="8">
    <source>
        <dbReference type="Proteomes" id="UP000005096"/>
    </source>
</evidence>
<keyword evidence="2 6" id="KW-0963">Cytoplasm</keyword>
<dbReference type="GO" id="GO:0008855">
    <property type="term" value="F:exodeoxyribonuclease VII activity"/>
    <property type="evidence" value="ECO:0007669"/>
    <property type="project" value="UniProtKB-UniRule"/>
</dbReference>
<dbReference type="NCBIfam" id="TIGR01280">
    <property type="entry name" value="xseB"/>
    <property type="match status" value="1"/>
</dbReference>
<comment type="catalytic activity">
    <reaction evidence="6">
        <text>Exonucleolytic cleavage in either 5'- to 3'- or 3'- to 5'-direction to yield nucleoside 5'-phosphates.</text>
        <dbReference type="EC" id="3.1.11.6"/>
    </reaction>
</comment>
<evidence type="ECO:0000256" key="5">
    <source>
        <dbReference type="ARBA" id="ARBA00022839"/>
    </source>
</evidence>
<evidence type="ECO:0000256" key="3">
    <source>
        <dbReference type="ARBA" id="ARBA00022722"/>
    </source>
</evidence>
<reference evidence="7 8" key="1">
    <citation type="journal article" date="2010" name="Stand. Genomic Sci.">
        <title>Non-contiguous finished genome sequence of Aminomonas paucivorans type strain (GLU-3).</title>
        <authorList>
            <person name="Pitluck S."/>
            <person name="Yasawong M."/>
            <person name="Held B."/>
            <person name="Lapidus A."/>
            <person name="Nolan M."/>
            <person name="Copeland A."/>
            <person name="Lucas S."/>
            <person name="Del Rio T.G."/>
            <person name="Tice H."/>
            <person name="Cheng J.F."/>
            <person name="Chertkov O."/>
            <person name="Goodwin L."/>
            <person name="Tapia R."/>
            <person name="Han C."/>
            <person name="Liolios K."/>
            <person name="Ivanova N."/>
            <person name="Mavromatis K."/>
            <person name="Ovchinnikova G."/>
            <person name="Pati A."/>
            <person name="Chen A."/>
            <person name="Palaniappan K."/>
            <person name="Land M."/>
            <person name="Hauser L."/>
            <person name="Chang Y.J."/>
            <person name="Jeffries C.D."/>
            <person name="Pukall R."/>
            <person name="Spring S."/>
            <person name="Rohde M."/>
            <person name="Sikorski J."/>
            <person name="Goker M."/>
            <person name="Woyke T."/>
            <person name="Bristow J."/>
            <person name="Eisen J.A."/>
            <person name="Markowitz V."/>
            <person name="Hugenholtz P."/>
            <person name="Kyrpides N.C."/>
            <person name="Klenk H.P."/>
        </authorList>
    </citation>
    <scope>NUCLEOTIDE SEQUENCE [LARGE SCALE GENOMIC DNA]</scope>
    <source>
        <strain evidence="7 8">DSM 12260</strain>
    </source>
</reference>
<dbReference type="HAMAP" id="MF_00337">
    <property type="entry name" value="Exonuc_7_S"/>
    <property type="match status" value="1"/>
</dbReference>
<evidence type="ECO:0000313" key="7">
    <source>
        <dbReference type="EMBL" id="EFQ23874.1"/>
    </source>
</evidence>
<dbReference type="PANTHER" id="PTHR34137">
    <property type="entry name" value="EXODEOXYRIBONUCLEASE 7 SMALL SUBUNIT"/>
    <property type="match status" value="1"/>
</dbReference>
<evidence type="ECO:0000256" key="6">
    <source>
        <dbReference type="HAMAP-Rule" id="MF_00337"/>
    </source>
</evidence>
<dbReference type="InterPro" id="IPR003761">
    <property type="entry name" value="Exonuc_VII_S"/>
</dbReference>
<evidence type="ECO:0000256" key="4">
    <source>
        <dbReference type="ARBA" id="ARBA00022801"/>
    </source>
</evidence>
<keyword evidence="4 6" id="KW-0378">Hydrolase</keyword>
<dbReference type="STRING" id="584708.Apau_1455"/>
<dbReference type="HOGENOM" id="CLU_145918_3_2_0"/>